<dbReference type="GO" id="GO:0051082">
    <property type="term" value="F:unfolded protein binding"/>
    <property type="evidence" value="ECO:0007669"/>
    <property type="project" value="TreeGrafter"/>
</dbReference>
<comment type="caution">
    <text evidence="7">The sequence shown here is derived from an EMBL/GenBank/DDBJ whole genome shotgun (WGS) entry which is preliminary data.</text>
</comment>
<dbReference type="OrthoDB" id="8928345at2"/>
<dbReference type="AlphaFoldDB" id="A0A6C2CSA2"/>
<evidence type="ECO:0000256" key="4">
    <source>
        <dbReference type="ARBA" id="ARBA00022764"/>
    </source>
</evidence>
<keyword evidence="4" id="KW-0574">Periplasm</keyword>
<feature type="region of interest" description="Disordered" evidence="5">
    <location>
        <begin position="152"/>
        <end position="183"/>
    </location>
</feature>
<evidence type="ECO:0000256" key="1">
    <source>
        <dbReference type="ARBA" id="ARBA00004418"/>
    </source>
</evidence>
<dbReference type="Gene3D" id="1.20.120.1490">
    <property type="match status" value="1"/>
</dbReference>
<feature type="signal peptide" evidence="6">
    <location>
        <begin position="1"/>
        <end position="31"/>
    </location>
</feature>
<dbReference type="Pfam" id="PF13801">
    <property type="entry name" value="Metal_resist"/>
    <property type="match status" value="1"/>
</dbReference>
<feature type="chain" id="PRO_5025388504" evidence="6">
    <location>
        <begin position="32"/>
        <end position="183"/>
    </location>
</feature>
<evidence type="ECO:0000313" key="8">
    <source>
        <dbReference type="Proteomes" id="UP000389128"/>
    </source>
</evidence>
<feature type="compositionally biased region" description="Basic and acidic residues" evidence="5">
    <location>
        <begin position="173"/>
        <end position="183"/>
    </location>
</feature>
<evidence type="ECO:0000256" key="6">
    <source>
        <dbReference type="SAM" id="SignalP"/>
    </source>
</evidence>
<comment type="similarity">
    <text evidence="2">Belongs to the CpxP/Spy family.</text>
</comment>
<reference evidence="7 8" key="1">
    <citation type="submission" date="2019-01" db="EMBL/GenBank/DDBJ databases">
        <title>Zoogloea oleivorans genome sequencing and assembly.</title>
        <authorList>
            <person name="Tancsics A."/>
            <person name="Farkas M."/>
            <person name="Kriszt B."/>
            <person name="Maroti G."/>
            <person name="Horvath B."/>
        </authorList>
    </citation>
    <scope>NUCLEOTIDE SEQUENCE [LARGE SCALE GENOMIC DNA]</scope>
    <source>
        <strain evidence="7 8">Buc</strain>
    </source>
</reference>
<dbReference type="InterPro" id="IPR025961">
    <property type="entry name" value="Metal_resist"/>
</dbReference>
<gene>
    <name evidence="7" type="ORF">ETQ85_12435</name>
</gene>
<protein>
    <submittedName>
        <fullName evidence="7">Periplasmic heavy metal sensor</fullName>
    </submittedName>
</protein>
<dbReference type="EMBL" id="SDKK01000010">
    <property type="protein sequence ID" value="TYC56646.1"/>
    <property type="molecule type" value="Genomic_DNA"/>
</dbReference>
<dbReference type="PANTHER" id="PTHR38102:SF1">
    <property type="entry name" value="PERIPLASMIC CHAPERONE SPY"/>
    <property type="match status" value="1"/>
</dbReference>
<proteinExistence type="inferred from homology"/>
<evidence type="ECO:0000256" key="3">
    <source>
        <dbReference type="ARBA" id="ARBA00022729"/>
    </source>
</evidence>
<organism evidence="7 8">
    <name type="scientific">Zoogloea oleivorans</name>
    <dbReference type="NCBI Taxonomy" id="1552750"/>
    <lineage>
        <taxon>Bacteria</taxon>
        <taxon>Pseudomonadati</taxon>
        <taxon>Pseudomonadota</taxon>
        <taxon>Betaproteobacteria</taxon>
        <taxon>Rhodocyclales</taxon>
        <taxon>Zoogloeaceae</taxon>
        <taxon>Zoogloea</taxon>
    </lineage>
</organism>
<evidence type="ECO:0000256" key="5">
    <source>
        <dbReference type="SAM" id="MobiDB-lite"/>
    </source>
</evidence>
<dbReference type="Proteomes" id="UP000389128">
    <property type="component" value="Unassembled WGS sequence"/>
</dbReference>
<evidence type="ECO:0000313" key="7">
    <source>
        <dbReference type="EMBL" id="TYC56646.1"/>
    </source>
</evidence>
<dbReference type="GO" id="GO:0030288">
    <property type="term" value="C:outer membrane-bounded periplasmic space"/>
    <property type="evidence" value="ECO:0007669"/>
    <property type="project" value="TreeGrafter"/>
</dbReference>
<comment type="subcellular location">
    <subcellularLocation>
        <location evidence="1">Periplasm</location>
    </subcellularLocation>
</comment>
<sequence>MENTMKISRKILISILMATAITTAIPLAAQAKGSGERCGGPEPHGPMAHDEFGPGRGTSMHGLLQHLQLTEAQHDQAFKILHDQAPMLREKAKEARNARAELHALTFSGKYDAAKTKALAEKGAHAMAAISEIHAAGANQVYLLLTPEQRKKAEELKSDVETRKHHHHGRPNSVEKRPASMDN</sequence>
<dbReference type="InterPro" id="IPR052211">
    <property type="entry name" value="Cpx_auxiliary_protein"/>
</dbReference>
<evidence type="ECO:0000256" key="2">
    <source>
        <dbReference type="ARBA" id="ARBA00008441"/>
    </source>
</evidence>
<feature type="compositionally biased region" description="Basic and acidic residues" evidence="5">
    <location>
        <begin position="152"/>
        <end position="162"/>
    </location>
</feature>
<dbReference type="CDD" id="cd09916">
    <property type="entry name" value="CpxP_like"/>
    <property type="match status" value="1"/>
</dbReference>
<name>A0A6C2CSA2_9RHOO</name>
<keyword evidence="8" id="KW-1185">Reference proteome</keyword>
<keyword evidence="3 6" id="KW-0732">Signal</keyword>
<accession>A0A6C2CSA2</accession>
<dbReference type="InterPro" id="IPR012899">
    <property type="entry name" value="LTXXQ"/>
</dbReference>
<dbReference type="PANTHER" id="PTHR38102">
    <property type="entry name" value="PERIPLASMIC CHAPERONE SPY"/>
    <property type="match status" value="1"/>
</dbReference>